<sequence>MLFLADDINIQLLSVSRFHWDSGTYEVAPRPFCALACRIRGNGCFTNGDKMVRASVGDVIFMPQNFAYRAVYTPGEILAVHFLSDDAGCEMENFTPANFQMLYALFLKLHQIWNTRGAGGGFEAKACFYEILAELQKQSVAKEKRTGNQTFFQAVSFLENNFKNPELNISSVCDAAGISDTNFRRRFQKTFGKRPKDYLLELRLGCAEQLLAQRCYTVEEIANFCGFSDPKYFSRVIKKRYGCPPSKLFLPQ</sequence>
<proteinExistence type="predicted"/>
<name>A0A926DJ40_9FIRM</name>
<dbReference type="EMBL" id="JACRSU010000001">
    <property type="protein sequence ID" value="MBC8539828.1"/>
    <property type="molecule type" value="Genomic_DNA"/>
</dbReference>
<dbReference type="InterPro" id="IPR009057">
    <property type="entry name" value="Homeodomain-like_sf"/>
</dbReference>
<dbReference type="PANTHER" id="PTHR43280">
    <property type="entry name" value="ARAC-FAMILY TRANSCRIPTIONAL REGULATOR"/>
    <property type="match status" value="1"/>
</dbReference>
<dbReference type="SMART" id="SM00342">
    <property type="entry name" value="HTH_ARAC"/>
    <property type="match status" value="1"/>
</dbReference>
<keyword evidence="2" id="KW-0238">DNA-binding</keyword>
<evidence type="ECO:0000256" key="1">
    <source>
        <dbReference type="ARBA" id="ARBA00023015"/>
    </source>
</evidence>
<keyword evidence="1" id="KW-0805">Transcription regulation</keyword>
<dbReference type="Proteomes" id="UP000611762">
    <property type="component" value="Unassembled WGS sequence"/>
</dbReference>
<feature type="domain" description="HTH araC/xylS-type" evidence="4">
    <location>
        <begin position="152"/>
        <end position="251"/>
    </location>
</feature>
<protein>
    <submittedName>
        <fullName evidence="5">AraC family transcriptional regulator</fullName>
    </submittedName>
</protein>
<dbReference type="SUPFAM" id="SSF46689">
    <property type="entry name" value="Homeodomain-like"/>
    <property type="match status" value="2"/>
</dbReference>
<dbReference type="AlphaFoldDB" id="A0A926DJ40"/>
<dbReference type="PROSITE" id="PS01124">
    <property type="entry name" value="HTH_ARAC_FAMILY_2"/>
    <property type="match status" value="1"/>
</dbReference>
<dbReference type="Gene3D" id="1.10.10.60">
    <property type="entry name" value="Homeodomain-like"/>
    <property type="match status" value="1"/>
</dbReference>
<dbReference type="InterPro" id="IPR018060">
    <property type="entry name" value="HTH_AraC"/>
</dbReference>
<organism evidence="5 6">
    <name type="scientific">Congzhengia minquanensis</name>
    <dbReference type="NCBI Taxonomy" id="2763657"/>
    <lineage>
        <taxon>Bacteria</taxon>
        <taxon>Bacillati</taxon>
        <taxon>Bacillota</taxon>
        <taxon>Clostridia</taxon>
        <taxon>Eubacteriales</taxon>
        <taxon>Oscillospiraceae</taxon>
        <taxon>Congzhengia</taxon>
    </lineage>
</organism>
<evidence type="ECO:0000259" key="4">
    <source>
        <dbReference type="PROSITE" id="PS01124"/>
    </source>
</evidence>
<keyword evidence="6" id="KW-1185">Reference proteome</keyword>
<accession>A0A926DJ40</accession>
<dbReference type="RefSeq" id="WP_249311020.1">
    <property type="nucleotide sequence ID" value="NZ_JACRSU010000001.1"/>
</dbReference>
<evidence type="ECO:0000256" key="3">
    <source>
        <dbReference type="ARBA" id="ARBA00023163"/>
    </source>
</evidence>
<comment type="caution">
    <text evidence="5">The sequence shown here is derived from an EMBL/GenBank/DDBJ whole genome shotgun (WGS) entry which is preliminary data.</text>
</comment>
<dbReference type="PANTHER" id="PTHR43280:SF2">
    <property type="entry name" value="HTH-TYPE TRANSCRIPTIONAL REGULATOR EXSA"/>
    <property type="match status" value="1"/>
</dbReference>
<evidence type="ECO:0000256" key="2">
    <source>
        <dbReference type="ARBA" id="ARBA00023125"/>
    </source>
</evidence>
<keyword evidence="3" id="KW-0804">Transcription</keyword>
<dbReference type="Pfam" id="PF12833">
    <property type="entry name" value="HTH_18"/>
    <property type="match status" value="1"/>
</dbReference>
<reference evidence="5" key="1">
    <citation type="submission" date="2020-08" db="EMBL/GenBank/DDBJ databases">
        <title>Genome public.</title>
        <authorList>
            <person name="Liu C."/>
            <person name="Sun Q."/>
        </authorList>
    </citation>
    <scope>NUCLEOTIDE SEQUENCE</scope>
    <source>
        <strain evidence="5">H8</strain>
    </source>
</reference>
<gene>
    <name evidence="5" type="ORF">H8698_02420</name>
</gene>
<evidence type="ECO:0000313" key="6">
    <source>
        <dbReference type="Proteomes" id="UP000611762"/>
    </source>
</evidence>
<dbReference type="SUPFAM" id="SSF51215">
    <property type="entry name" value="Regulatory protein AraC"/>
    <property type="match status" value="1"/>
</dbReference>
<dbReference type="GO" id="GO:0003700">
    <property type="term" value="F:DNA-binding transcription factor activity"/>
    <property type="evidence" value="ECO:0007669"/>
    <property type="project" value="InterPro"/>
</dbReference>
<dbReference type="GO" id="GO:0043565">
    <property type="term" value="F:sequence-specific DNA binding"/>
    <property type="evidence" value="ECO:0007669"/>
    <property type="project" value="InterPro"/>
</dbReference>
<dbReference type="InterPro" id="IPR037923">
    <property type="entry name" value="HTH-like"/>
</dbReference>
<evidence type="ECO:0000313" key="5">
    <source>
        <dbReference type="EMBL" id="MBC8539828.1"/>
    </source>
</evidence>